<dbReference type="EMBL" id="AGCU01155030">
    <property type="status" value="NOT_ANNOTATED_CDS"/>
    <property type="molecule type" value="Genomic_DNA"/>
</dbReference>
<reference evidence="5" key="3">
    <citation type="submission" date="2025-08" db="UniProtKB">
        <authorList>
            <consortium name="Ensembl"/>
        </authorList>
    </citation>
    <scope>IDENTIFICATION</scope>
</reference>
<evidence type="ECO:0000313" key="6">
    <source>
        <dbReference type="Proteomes" id="UP000007267"/>
    </source>
</evidence>
<keyword evidence="2" id="KW-0479">Metal-binding</keyword>
<dbReference type="GO" id="GO:0016798">
    <property type="term" value="F:hydrolase activity, acting on glycosyl bonds"/>
    <property type="evidence" value="ECO:0007669"/>
    <property type="project" value="TreeGrafter"/>
</dbReference>
<dbReference type="GO" id="GO:0004730">
    <property type="term" value="F:pseudouridylate synthase activity"/>
    <property type="evidence" value="ECO:0007669"/>
    <property type="project" value="TreeGrafter"/>
</dbReference>
<dbReference type="InterPro" id="IPR011611">
    <property type="entry name" value="PfkB_dom"/>
</dbReference>
<dbReference type="GO" id="GO:0046872">
    <property type="term" value="F:metal ion binding"/>
    <property type="evidence" value="ECO:0007669"/>
    <property type="project" value="UniProtKB-KW"/>
</dbReference>
<keyword evidence="6" id="KW-1185">Reference proteome</keyword>
<dbReference type="KEGG" id="pss:102450984"/>
<dbReference type="Pfam" id="PF00294">
    <property type="entry name" value="PfkB"/>
    <property type="match status" value="1"/>
</dbReference>
<dbReference type="Ensembl" id="ENSPSIT00000009203.1">
    <property type="protein sequence ID" value="ENSPSIP00000009157.1"/>
    <property type="gene ID" value="ENSPSIG00000008349.1"/>
</dbReference>
<dbReference type="GeneTree" id="ENSGT00390000007427"/>
<dbReference type="GO" id="GO:0005737">
    <property type="term" value="C:cytoplasm"/>
    <property type="evidence" value="ECO:0007669"/>
    <property type="project" value="TreeGrafter"/>
</dbReference>
<dbReference type="RefSeq" id="XP_006133450.1">
    <property type="nucleotide sequence ID" value="XM_006133388.3"/>
</dbReference>
<dbReference type="AlphaFoldDB" id="K7FM97"/>
<keyword evidence="1" id="KW-0808">Transferase</keyword>
<dbReference type="PROSITE" id="PS00584">
    <property type="entry name" value="PFKB_KINASES_2"/>
    <property type="match status" value="1"/>
</dbReference>
<dbReference type="eggNOG" id="KOG3009">
    <property type="taxonomic scope" value="Eukaryota"/>
</dbReference>
<dbReference type="InterPro" id="IPR002173">
    <property type="entry name" value="Carboh/pur_kinase_PfkB_CS"/>
</dbReference>
<evidence type="ECO:0000256" key="3">
    <source>
        <dbReference type="ARBA" id="ARBA00022777"/>
    </source>
</evidence>
<protein>
    <submittedName>
        <fullName evidence="5">Pseudouridine kinase-like</fullName>
    </submittedName>
</protein>
<dbReference type="InterPro" id="IPR029056">
    <property type="entry name" value="Ribokinase-like"/>
</dbReference>
<name>K7FM97_PELSI</name>
<dbReference type="GO" id="GO:0016301">
    <property type="term" value="F:kinase activity"/>
    <property type="evidence" value="ECO:0007669"/>
    <property type="project" value="UniProtKB-KW"/>
</dbReference>
<dbReference type="GO" id="GO:0006753">
    <property type="term" value="P:nucleoside phosphate metabolic process"/>
    <property type="evidence" value="ECO:0007669"/>
    <property type="project" value="UniProtKB-ARBA"/>
</dbReference>
<evidence type="ECO:0000256" key="2">
    <source>
        <dbReference type="ARBA" id="ARBA00022723"/>
    </source>
</evidence>
<dbReference type="PANTHER" id="PTHR42909:SF1">
    <property type="entry name" value="CARBOHYDRATE KINASE PFKB DOMAIN-CONTAINING PROTEIN"/>
    <property type="match status" value="1"/>
</dbReference>
<dbReference type="Gene3D" id="3.40.1190.20">
    <property type="match status" value="1"/>
</dbReference>
<dbReference type="OrthoDB" id="198885at2759"/>
<dbReference type="HOGENOM" id="CLU_027634_11_1_1"/>
<reference evidence="6" key="2">
    <citation type="journal article" date="2013" name="Nat. Genet.">
        <title>The draft genomes of soft-shell turtle and green sea turtle yield insights into the development and evolution of the turtle-specific body plan.</title>
        <authorList>
            <person name="Wang Z."/>
            <person name="Pascual-Anaya J."/>
            <person name="Zadissa A."/>
            <person name="Li W."/>
            <person name="Niimura Y."/>
            <person name="Huang Z."/>
            <person name="Li C."/>
            <person name="White S."/>
            <person name="Xiong Z."/>
            <person name="Fang D."/>
            <person name="Wang B."/>
            <person name="Ming Y."/>
            <person name="Chen Y."/>
            <person name="Zheng Y."/>
            <person name="Kuraku S."/>
            <person name="Pignatelli M."/>
            <person name="Herrero J."/>
            <person name="Beal K."/>
            <person name="Nozawa M."/>
            <person name="Li Q."/>
            <person name="Wang J."/>
            <person name="Zhang H."/>
            <person name="Yu L."/>
            <person name="Shigenobu S."/>
            <person name="Wang J."/>
            <person name="Liu J."/>
            <person name="Flicek P."/>
            <person name="Searle S."/>
            <person name="Wang J."/>
            <person name="Kuratani S."/>
            <person name="Yin Y."/>
            <person name="Aken B."/>
            <person name="Zhang G."/>
            <person name="Irie N."/>
        </authorList>
    </citation>
    <scope>NUCLEOTIDE SEQUENCE [LARGE SCALE GENOMIC DNA]</scope>
    <source>
        <strain evidence="6">Daiwa-1</strain>
    </source>
</reference>
<dbReference type="PANTHER" id="PTHR42909">
    <property type="entry name" value="ZGC:136858"/>
    <property type="match status" value="1"/>
</dbReference>
<reference evidence="6" key="1">
    <citation type="submission" date="2011-10" db="EMBL/GenBank/DDBJ databases">
        <authorList>
            <consortium name="Soft-shell Turtle Genome Consortium"/>
        </authorList>
    </citation>
    <scope>NUCLEOTIDE SEQUENCE [LARGE SCALE GENOMIC DNA]</scope>
    <source>
        <strain evidence="6">Daiwa-1</strain>
    </source>
</reference>
<dbReference type="Proteomes" id="UP000007267">
    <property type="component" value="Unassembled WGS sequence"/>
</dbReference>
<dbReference type="OMA" id="GHIMNLM"/>
<evidence type="ECO:0000256" key="1">
    <source>
        <dbReference type="ARBA" id="ARBA00022679"/>
    </source>
</evidence>
<keyword evidence="3" id="KW-0418">Kinase</keyword>
<dbReference type="CDD" id="cd01941">
    <property type="entry name" value="YeiC_kinase_like"/>
    <property type="match status" value="1"/>
</dbReference>
<accession>K7FM97</accession>
<dbReference type="SUPFAM" id="SSF53613">
    <property type="entry name" value="Ribokinase-like"/>
    <property type="match status" value="1"/>
</dbReference>
<feature type="domain" description="Carbohydrate kinase PfkB" evidence="4">
    <location>
        <begin position="3"/>
        <end position="300"/>
    </location>
</feature>
<evidence type="ECO:0000259" key="4">
    <source>
        <dbReference type="Pfam" id="PF00294"/>
    </source>
</evidence>
<dbReference type="STRING" id="13735.ENSPSIP00000009157"/>
<sequence>MNVGKVSRSFGGVGRNLADCLSRLGKTPLFLSVMGTDEHSESISRYCRHMDMTGVRQLAGHSTATYCAVITGSGELSLDLGDMDIHQQITEQHVSKFKESLCSAPLVCVDGNVPTATIQYVCQIAKEHQIAVCYEPTDENKASKPFLSDSWRALTYISPNLRELRAINRSLGCPVPAELPARLEDIVRTAMTLTRPLLTQLRCVVVTLGAHGVLLCSRRTEGSISVGPATHQQIAAGELCATHYPAIPISREEIVNVSGAGDSLMAGIIAGLLAGHDTDICVRMGLLSAYLSLRSHEPISQEISTASVNLEQVKARSWPEVKMWKMI</sequence>
<reference evidence="5" key="4">
    <citation type="submission" date="2025-09" db="UniProtKB">
        <authorList>
            <consortium name="Ensembl"/>
        </authorList>
    </citation>
    <scope>IDENTIFICATION</scope>
</reference>
<dbReference type="GeneID" id="102450984"/>
<proteinExistence type="predicted"/>
<organism evidence="5 6">
    <name type="scientific">Pelodiscus sinensis</name>
    <name type="common">Chinese softshell turtle</name>
    <name type="synonym">Trionyx sinensis</name>
    <dbReference type="NCBI Taxonomy" id="13735"/>
    <lineage>
        <taxon>Eukaryota</taxon>
        <taxon>Metazoa</taxon>
        <taxon>Chordata</taxon>
        <taxon>Craniata</taxon>
        <taxon>Vertebrata</taxon>
        <taxon>Euteleostomi</taxon>
        <taxon>Archelosauria</taxon>
        <taxon>Testudinata</taxon>
        <taxon>Testudines</taxon>
        <taxon>Cryptodira</taxon>
        <taxon>Trionychia</taxon>
        <taxon>Trionychidae</taxon>
        <taxon>Pelodiscus</taxon>
    </lineage>
</organism>
<evidence type="ECO:0000313" key="5">
    <source>
        <dbReference type="Ensembl" id="ENSPSIP00000009157.1"/>
    </source>
</evidence>